<dbReference type="Gene3D" id="3.30.70.100">
    <property type="match status" value="1"/>
</dbReference>
<proteinExistence type="inferred from homology"/>
<dbReference type="InParanoid" id="A0A423WJQ4"/>
<accession>A0A423WJQ4</accession>
<dbReference type="SUPFAM" id="SSF54909">
    <property type="entry name" value="Dimeric alpha+beta barrel"/>
    <property type="match status" value="1"/>
</dbReference>
<dbReference type="GO" id="GO:0016491">
    <property type="term" value="F:oxidoreductase activity"/>
    <property type="evidence" value="ECO:0007669"/>
    <property type="project" value="InterPro"/>
</dbReference>
<organism evidence="3 4">
    <name type="scientific">Cytospora leucostoma</name>
    <dbReference type="NCBI Taxonomy" id="1230097"/>
    <lineage>
        <taxon>Eukaryota</taxon>
        <taxon>Fungi</taxon>
        <taxon>Dikarya</taxon>
        <taxon>Ascomycota</taxon>
        <taxon>Pezizomycotina</taxon>
        <taxon>Sordariomycetes</taxon>
        <taxon>Sordariomycetidae</taxon>
        <taxon>Diaporthales</taxon>
        <taxon>Cytosporaceae</taxon>
        <taxon>Cytospora</taxon>
    </lineage>
</organism>
<comment type="caution">
    <text evidence="3">The sequence shown here is derived from an EMBL/GenBank/DDBJ whole genome shotgun (WGS) entry which is preliminary data.</text>
</comment>
<evidence type="ECO:0000313" key="3">
    <source>
        <dbReference type="EMBL" id="ROW03622.1"/>
    </source>
</evidence>
<dbReference type="InterPro" id="IPR009799">
    <property type="entry name" value="EthD_dom"/>
</dbReference>
<name>A0A423WJQ4_9PEZI</name>
<dbReference type="AlphaFoldDB" id="A0A423WJQ4"/>
<evidence type="ECO:0000256" key="1">
    <source>
        <dbReference type="ARBA" id="ARBA00005986"/>
    </source>
</evidence>
<sequence length="141" mass="15978">MAGQPPIFKFDVCMYKNDNISYEEFTKYFTETYPPKAAPLMKRNGILQFAVTVTPPAYREPNREFIKNQLKQPEWTVPDFDAVVSYWVRDPADVGKLTADPGFAELEKDAPAIANQRLGHLVLGHQTVLFTSDAIPQPTFP</sequence>
<protein>
    <recommendedName>
        <fullName evidence="2">EthD domain-containing protein</fullName>
    </recommendedName>
</protein>
<dbReference type="Pfam" id="PF07110">
    <property type="entry name" value="EthD"/>
    <property type="match status" value="1"/>
</dbReference>
<reference evidence="3 4" key="1">
    <citation type="submission" date="2015-09" db="EMBL/GenBank/DDBJ databases">
        <title>Host preference determinants of Valsa canker pathogens revealed by comparative genomics.</title>
        <authorList>
            <person name="Yin Z."/>
            <person name="Huang L."/>
        </authorList>
    </citation>
    <scope>NUCLEOTIDE SEQUENCE [LARGE SCALE GENOMIC DNA]</scope>
    <source>
        <strain evidence="3 4">SXYLt</strain>
    </source>
</reference>
<evidence type="ECO:0000313" key="4">
    <source>
        <dbReference type="Proteomes" id="UP000285146"/>
    </source>
</evidence>
<dbReference type="InterPro" id="IPR011008">
    <property type="entry name" value="Dimeric_a/b-barrel"/>
</dbReference>
<feature type="domain" description="EthD" evidence="2">
    <location>
        <begin position="18"/>
        <end position="112"/>
    </location>
</feature>
<comment type="similarity">
    <text evidence="1">Belongs to the tpcK family.</text>
</comment>
<dbReference type="EMBL" id="LKEB01000049">
    <property type="protein sequence ID" value="ROW03622.1"/>
    <property type="molecule type" value="Genomic_DNA"/>
</dbReference>
<evidence type="ECO:0000259" key="2">
    <source>
        <dbReference type="Pfam" id="PF07110"/>
    </source>
</evidence>
<dbReference type="OrthoDB" id="3183782at2759"/>
<dbReference type="STRING" id="1230097.A0A423WJQ4"/>
<gene>
    <name evidence="3" type="ORF">VPNG_07145</name>
</gene>
<keyword evidence="4" id="KW-1185">Reference proteome</keyword>
<dbReference type="Proteomes" id="UP000285146">
    <property type="component" value="Unassembled WGS sequence"/>
</dbReference>